<proteinExistence type="predicted"/>
<dbReference type="Pfam" id="PF09644">
    <property type="entry name" value="Mg296"/>
    <property type="match status" value="1"/>
</dbReference>
<reference evidence="2 3" key="1">
    <citation type="journal article" date="2012" name="J. Bacteriol.">
        <title>Draft Genome Sequences of Four Axenic Mycoplasma genitalium Strains Isolated from Denmark, Japan, and Australia.</title>
        <authorList>
            <person name="McGowin C.L."/>
            <person name="Ma L."/>
            <person name="Jensen J.S."/>
            <person name="Mancuso M.M."/>
            <person name="Hamasuna R."/>
            <person name="Adegboye D."/>
            <person name="Martin D.H."/>
        </authorList>
    </citation>
    <scope>NUCLEOTIDE SEQUENCE [LARGE SCALE GENOMIC DNA]</scope>
    <source>
        <strain evidence="2 3">M6320</strain>
    </source>
</reference>
<evidence type="ECO:0000313" key="2">
    <source>
        <dbReference type="EMBL" id="AFQ04123.1"/>
    </source>
</evidence>
<dbReference type="GeneID" id="99647175"/>
<dbReference type="Gene3D" id="1.20.890.20">
    <property type="entry name" value="mpn423 like domain"/>
    <property type="match status" value="1"/>
</dbReference>
<evidence type="ECO:0000259" key="1">
    <source>
        <dbReference type="Pfam" id="PF09644"/>
    </source>
</evidence>
<sequence>MKPQLIAFKKFLQTEFQAVDFETFRINFNLCLKREQDNIVIYEDDDYDDQPFFFKPMLSDGFFIQTEVIKQLDYLAKVVENPKDSDQQCCQNFYEALIVFISALAITKGINPNRFHQRLVNRFAIHAVY</sequence>
<protein>
    <recommendedName>
        <fullName evidence="1">Mg296 protein domain-containing protein</fullName>
    </recommendedName>
</protein>
<dbReference type="Gene3D" id="1.20.120.510">
    <property type="entry name" value="mg296 homolog like"/>
    <property type="match status" value="1"/>
</dbReference>
<organism evidence="2 3">
    <name type="scientific">Mycoplasmoides genitalium M6320</name>
    <dbReference type="NCBI Taxonomy" id="662945"/>
    <lineage>
        <taxon>Bacteria</taxon>
        <taxon>Bacillati</taxon>
        <taxon>Mycoplasmatota</taxon>
        <taxon>Mycoplasmoidales</taxon>
        <taxon>Mycoplasmoidaceae</taxon>
        <taxon>Mycoplasmoides</taxon>
    </lineage>
</organism>
<dbReference type="KEGG" id="mgx:CM1_01795"/>
<feature type="domain" description="Mg296 protein" evidence="1">
    <location>
        <begin position="2"/>
        <end position="121"/>
    </location>
</feature>
<dbReference type="InterPro" id="IPR027371">
    <property type="entry name" value="Mg296-like_C"/>
</dbReference>
<dbReference type="InterPro" id="IPR019097">
    <property type="entry name" value="Mg296_protein"/>
</dbReference>
<dbReference type="Proteomes" id="UP000005254">
    <property type="component" value="Chromosome"/>
</dbReference>
<dbReference type="SMR" id="A0ABC7ZI96"/>
<dbReference type="AlphaFoldDB" id="A0ABC7ZI96"/>
<evidence type="ECO:0000313" key="3">
    <source>
        <dbReference type="Proteomes" id="UP000005254"/>
    </source>
</evidence>
<dbReference type="RefSeq" id="WP_009885876.1">
    <property type="nucleotide sequence ID" value="NC_018497.1"/>
</dbReference>
<dbReference type="InterPro" id="IPR036340">
    <property type="entry name" value="MG296-like_sf"/>
</dbReference>
<dbReference type="EMBL" id="CP003772">
    <property type="protein sequence ID" value="AFQ04123.1"/>
    <property type="molecule type" value="Genomic_DNA"/>
</dbReference>
<gene>
    <name evidence="2" type="ORF">CM1_01795</name>
</gene>
<name>A0ABC7ZI96_MYCGT</name>
<accession>A0ABC7ZI96</accession>
<dbReference type="SUPFAM" id="SSF158715">
    <property type="entry name" value="MG296-like"/>
    <property type="match status" value="1"/>
</dbReference>